<dbReference type="CDD" id="cd04455">
    <property type="entry name" value="S1_NusA"/>
    <property type="match status" value="1"/>
</dbReference>
<dbReference type="GO" id="GO:0031564">
    <property type="term" value="P:transcription antitermination"/>
    <property type="evidence" value="ECO:0007669"/>
    <property type="project" value="UniProtKB-UniRule"/>
</dbReference>
<dbReference type="PROSITE" id="PS50084">
    <property type="entry name" value="KH_TYPE_1"/>
    <property type="match status" value="1"/>
</dbReference>
<keyword evidence="2 7" id="KW-0963">Cytoplasm</keyword>
<dbReference type="HAMAP" id="MF_00945_B">
    <property type="entry name" value="NusA_B"/>
    <property type="match status" value="1"/>
</dbReference>
<evidence type="ECO:0000256" key="6">
    <source>
        <dbReference type="ARBA" id="ARBA00023163"/>
    </source>
</evidence>
<gene>
    <name evidence="7 9" type="primary">nusA</name>
    <name evidence="9" type="ORF">GT409_01695</name>
</gene>
<evidence type="ECO:0000256" key="2">
    <source>
        <dbReference type="ARBA" id="ARBA00022490"/>
    </source>
</evidence>
<dbReference type="InterPro" id="IPR010213">
    <property type="entry name" value="TF_NusA"/>
</dbReference>
<comment type="similarity">
    <text evidence="7">Belongs to the NusA family.</text>
</comment>
<dbReference type="SUPFAM" id="SSF54814">
    <property type="entry name" value="Prokaryotic type KH domain (KH-domain type II)"/>
    <property type="match status" value="2"/>
</dbReference>
<dbReference type="CDD" id="cd02134">
    <property type="entry name" value="KH-II_NusA_rpt1"/>
    <property type="match status" value="1"/>
</dbReference>
<dbReference type="GO" id="GO:0003723">
    <property type="term" value="F:RNA binding"/>
    <property type="evidence" value="ECO:0007669"/>
    <property type="project" value="UniProtKB-UniRule"/>
</dbReference>
<keyword evidence="3 7" id="KW-0889">Transcription antitermination</keyword>
<dbReference type="GO" id="GO:0000166">
    <property type="term" value="F:nucleotide binding"/>
    <property type="evidence" value="ECO:0007669"/>
    <property type="project" value="InterPro"/>
</dbReference>
<feature type="domain" description="S1 motif" evidence="8">
    <location>
        <begin position="135"/>
        <end position="200"/>
    </location>
</feature>
<dbReference type="GO" id="GO:0003700">
    <property type="term" value="F:DNA-binding transcription factor activity"/>
    <property type="evidence" value="ECO:0007669"/>
    <property type="project" value="InterPro"/>
</dbReference>
<dbReference type="RefSeq" id="WP_160626321.1">
    <property type="nucleotide sequence ID" value="NZ_CP047593.1"/>
</dbReference>
<organism evidence="9 10">
    <name type="scientific">Tichowtungia aerotolerans</name>
    <dbReference type="NCBI Taxonomy" id="2697043"/>
    <lineage>
        <taxon>Bacteria</taxon>
        <taxon>Pseudomonadati</taxon>
        <taxon>Kiritimatiellota</taxon>
        <taxon>Tichowtungiia</taxon>
        <taxon>Tichowtungiales</taxon>
        <taxon>Tichowtungiaceae</taxon>
        <taxon>Tichowtungia</taxon>
    </lineage>
</organism>
<dbReference type="Pfam" id="PF26594">
    <property type="entry name" value="KH_NusA_2nd"/>
    <property type="match status" value="1"/>
</dbReference>
<accession>A0A6P1MAR2</accession>
<dbReference type="SMART" id="SM00316">
    <property type="entry name" value="S1"/>
    <property type="match status" value="1"/>
</dbReference>
<reference evidence="9 10" key="1">
    <citation type="submission" date="2020-01" db="EMBL/GenBank/DDBJ databases">
        <title>Ponticoccus aerotolerans gen. nov., sp. nov., an anaerobic bacterium and proposal of Ponticoccusceae fam. nov., Ponticoccusles ord. nov. and Ponticoccuse classis nov. in the phylum Kiritimatiellaeota.</title>
        <authorList>
            <person name="Zhou L.Y."/>
            <person name="Du Z.J."/>
        </authorList>
    </citation>
    <scope>NUCLEOTIDE SEQUENCE [LARGE SCALE GENOMIC DNA]</scope>
    <source>
        <strain evidence="9 10">S-5007</strain>
    </source>
</reference>
<dbReference type="CDD" id="cd22529">
    <property type="entry name" value="KH-II_NusA_rpt2"/>
    <property type="match status" value="1"/>
</dbReference>
<dbReference type="SUPFAM" id="SSF50249">
    <property type="entry name" value="Nucleic acid-binding proteins"/>
    <property type="match status" value="1"/>
</dbReference>
<dbReference type="InterPro" id="IPR013735">
    <property type="entry name" value="TF_NusA_N"/>
</dbReference>
<dbReference type="InterPro" id="IPR003029">
    <property type="entry name" value="S1_domain"/>
</dbReference>
<keyword evidence="1 7" id="KW-0806">Transcription termination</keyword>
<protein>
    <recommendedName>
        <fullName evidence="7">Transcription termination/antitermination protein NusA</fullName>
    </recommendedName>
</protein>
<dbReference type="KEGG" id="taer:GT409_01695"/>
<keyword evidence="4 7" id="KW-0694">RNA-binding</keyword>
<dbReference type="Pfam" id="PF13184">
    <property type="entry name" value="KH_NusA_1st"/>
    <property type="match status" value="1"/>
</dbReference>
<dbReference type="NCBIfam" id="TIGR01953">
    <property type="entry name" value="NusA"/>
    <property type="match status" value="1"/>
</dbReference>
<evidence type="ECO:0000313" key="9">
    <source>
        <dbReference type="EMBL" id="QHI68215.1"/>
    </source>
</evidence>
<name>A0A6P1MAR2_9BACT</name>
<comment type="subcellular location">
    <subcellularLocation>
        <location evidence="7">Cytoplasm</location>
    </subcellularLocation>
</comment>
<dbReference type="InterPro" id="IPR012340">
    <property type="entry name" value="NA-bd_OB-fold"/>
</dbReference>
<dbReference type="Gene3D" id="3.30.1480.10">
    <property type="entry name" value="NusA, N-terminal domain"/>
    <property type="match status" value="1"/>
</dbReference>
<dbReference type="InterPro" id="IPR058582">
    <property type="entry name" value="KH_NusA_2nd"/>
</dbReference>
<evidence type="ECO:0000259" key="8">
    <source>
        <dbReference type="PROSITE" id="PS50126"/>
    </source>
</evidence>
<keyword evidence="5 7" id="KW-0805">Transcription regulation</keyword>
<proteinExistence type="inferred from homology"/>
<evidence type="ECO:0000256" key="4">
    <source>
        <dbReference type="ARBA" id="ARBA00022884"/>
    </source>
</evidence>
<comment type="function">
    <text evidence="7">Participates in both transcription termination and antitermination.</text>
</comment>
<dbReference type="EMBL" id="CP047593">
    <property type="protein sequence ID" value="QHI68215.1"/>
    <property type="molecule type" value="Genomic_DNA"/>
</dbReference>
<evidence type="ECO:0000256" key="1">
    <source>
        <dbReference type="ARBA" id="ARBA00022472"/>
    </source>
</evidence>
<evidence type="ECO:0000256" key="5">
    <source>
        <dbReference type="ARBA" id="ARBA00023015"/>
    </source>
</evidence>
<dbReference type="SUPFAM" id="SSF47794">
    <property type="entry name" value="Rad51 N-terminal domain-like"/>
    <property type="match status" value="1"/>
</dbReference>
<comment type="subunit">
    <text evidence="7">Monomer. Binds directly to the core enzyme of the DNA-dependent RNA polymerase and to nascent RNA.</text>
</comment>
<dbReference type="PANTHER" id="PTHR22648">
    <property type="entry name" value="TRANSCRIPTION TERMINATION FACTOR NUSA"/>
    <property type="match status" value="1"/>
</dbReference>
<dbReference type="FunFam" id="3.30.300.20:FF:000002">
    <property type="entry name" value="Transcription termination/antitermination protein NusA"/>
    <property type="match status" value="1"/>
</dbReference>
<keyword evidence="6 7" id="KW-0804">Transcription</keyword>
<dbReference type="Gene3D" id="3.30.300.20">
    <property type="match status" value="2"/>
</dbReference>
<dbReference type="Pfam" id="PF14520">
    <property type="entry name" value="HHH_5"/>
    <property type="match status" value="1"/>
</dbReference>
<sequence>MNSELSAVVEYMERERGVSRETIIQAIESALQNVADKNTGDAEHLRVKIDRDSLDIKAFATKKVVIAVNDRYSEVSLAEARRADPSAQLDEMIEIESTPRNFGRIAAQTAKQTILQKIRQAEKSNIFEVYQDRTGEIVTGSVRRFERSTVVIDMDHGAEGVMPSKERVPTEEYEVGERIRAYIVSVKDREAGPEILLSRSHPDFVRRLFELEVSEISDGTMEIKGIAREAGYRSKVAVISHDERVDPVGACVGIRGMRVKNIVRELNGEKIDIVRWSEDIKTLVTNSLAPAKLKTIEIDEPTHTVTVTVDADQLSLAIGKRGQNARLTSKLIGWRVDIQKDEEDMDFEERVAAAVAKLAMIDGIGDEWAEKLVYAGFLSIEGVMAAEISDLLEVIEDISPEQAKALWSAAEKAYTAQHGEITE</sequence>
<dbReference type="InterPro" id="IPR036555">
    <property type="entry name" value="NusA_N_sf"/>
</dbReference>
<dbReference type="PROSITE" id="PS50126">
    <property type="entry name" value="S1"/>
    <property type="match status" value="1"/>
</dbReference>
<dbReference type="InterPro" id="IPR030842">
    <property type="entry name" value="TF_NusA_bacterial"/>
</dbReference>
<dbReference type="FunFam" id="3.30.300.20:FF:000005">
    <property type="entry name" value="Transcription termination/antitermination protein NusA"/>
    <property type="match status" value="1"/>
</dbReference>
<evidence type="ECO:0000256" key="7">
    <source>
        <dbReference type="HAMAP-Rule" id="MF_00945"/>
    </source>
</evidence>
<dbReference type="InterPro" id="IPR015946">
    <property type="entry name" value="KH_dom-like_a/b"/>
</dbReference>
<dbReference type="InterPro" id="IPR009019">
    <property type="entry name" value="KH_sf_prok-type"/>
</dbReference>
<dbReference type="AlphaFoldDB" id="A0A6P1MAR2"/>
<keyword evidence="10" id="KW-1185">Reference proteome</keyword>
<dbReference type="SUPFAM" id="SSF69705">
    <property type="entry name" value="Transcription factor NusA, N-terminal domain"/>
    <property type="match status" value="1"/>
</dbReference>
<dbReference type="GO" id="GO:0005829">
    <property type="term" value="C:cytosol"/>
    <property type="evidence" value="ECO:0007669"/>
    <property type="project" value="TreeGrafter"/>
</dbReference>
<dbReference type="Gene3D" id="2.40.50.140">
    <property type="entry name" value="Nucleic acid-binding proteins"/>
    <property type="match status" value="1"/>
</dbReference>
<dbReference type="PANTHER" id="PTHR22648:SF0">
    <property type="entry name" value="TRANSCRIPTION TERMINATION_ANTITERMINATION PROTEIN NUSA"/>
    <property type="match status" value="1"/>
</dbReference>
<dbReference type="Proteomes" id="UP000464954">
    <property type="component" value="Chromosome"/>
</dbReference>
<evidence type="ECO:0000256" key="3">
    <source>
        <dbReference type="ARBA" id="ARBA00022814"/>
    </source>
</evidence>
<dbReference type="InterPro" id="IPR025249">
    <property type="entry name" value="TF_NusA_KH_1st"/>
</dbReference>
<dbReference type="Gene3D" id="1.10.150.20">
    <property type="entry name" value="5' to 3' exonuclease, C-terminal subdomain"/>
    <property type="match status" value="1"/>
</dbReference>
<dbReference type="InterPro" id="IPR010995">
    <property type="entry name" value="DNA_repair_Rad51/TF_NusA_a-hlx"/>
</dbReference>
<dbReference type="GO" id="GO:0006353">
    <property type="term" value="P:DNA-templated transcription termination"/>
    <property type="evidence" value="ECO:0007669"/>
    <property type="project" value="UniProtKB-UniRule"/>
</dbReference>
<evidence type="ECO:0000313" key="10">
    <source>
        <dbReference type="Proteomes" id="UP000464954"/>
    </source>
</evidence>
<dbReference type="Pfam" id="PF08529">
    <property type="entry name" value="NusA_N"/>
    <property type="match status" value="1"/>
</dbReference>